<gene>
    <name evidence="2" type="ORF">AK812_SmicGene14848</name>
</gene>
<dbReference type="OrthoDB" id="413997at2759"/>
<name>A0A1Q9E4K4_SYMMI</name>
<protein>
    <submittedName>
        <fullName evidence="2">Uncharacterized protein</fullName>
    </submittedName>
</protein>
<accession>A0A1Q9E4K4</accession>
<dbReference type="EMBL" id="LSRX01000266">
    <property type="protein sequence ID" value="OLQ02329.1"/>
    <property type="molecule type" value="Genomic_DNA"/>
</dbReference>
<evidence type="ECO:0000256" key="1">
    <source>
        <dbReference type="SAM" id="MobiDB-lite"/>
    </source>
</evidence>
<dbReference type="AlphaFoldDB" id="A0A1Q9E4K4"/>
<comment type="caution">
    <text evidence="2">The sequence shown here is derived from an EMBL/GenBank/DDBJ whole genome shotgun (WGS) entry which is preliminary data.</text>
</comment>
<dbReference type="Proteomes" id="UP000186817">
    <property type="component" value="Unassembled WGS sequence"/>
</dbReference>
<keyword evidence="3" id="KW-1185">Reference proteome</keyword>
<organism evidence="2 3">
    <name type="scientific">Symbiodinium microadriaticum</name>
    <name type="common">Dinoflagellate</name>
    <name type="synonym">Zooxanthella microadriatica</name>
    <dbReference type="NCBI Taxonomy" id="2951"/>
    <lineage>
        <taxon>Eukaryota</taxon>
        <taxon>Sar</taxon>
        <taxon>Alveolata</taxon>
        <taxon>Dinophyceae</taxon>
        <taxon>Suessiales</taxon>
        <taxon>Symbiodiniaceae</taxon>
        <taxon>Symbiodinium</taxon>
    </lineage>
</organism>
<evidence type="ECO:0000313" key="3">
    <source>
        <dbReference type="Proteomes" id="UP000186817"/>
    </source>
</evidence>
<feature type="region of interest" description="Disordered" evidence="1">
    <location>
        <begin position="1"/>
        <end position="21"/>
    </location>
</feature>
<evidence type="ECO:0000313" key="2">
    <source>
        <dbReference type="EMBL" id="OLQ02329.1"/>
    </source>
</evidence>
<reference evidence="2 3" key="1">
    <citation type="submission" date="2016-02" db="EMBL/GenBank/DDBJ databases">
        <title>Genome analysis of coral dinoflagellate symbionts highlights evolutionary adaptations to a symbiotic lifestyle.</title>
        <authorList>
            <person name="Aranda M."/>
            <person name="Li Y."/>
            <person name="Liew Y.J."/>
            <person name="Baumgarten S."/>
            <person name="Simakov O."/>
            <person name="Wilson M."/>
            <person name="Piel J."/>
            <person name="Ashoor H."/>
            <person name="Bougouffa S."/>
            <person name="Bajic V.B."/>
            <person name="Ryu T."/>
            <person name="Ravasi T."/>
            <person name="Bayer T."/>
            <person name="Micklem G."/>
            <person name="Kim H."/>
            <person name="Bhak J."/>
            <person name="Lajeunesse T.C."/>
            <person name="Voolstra C.R."/>
        </authorList>
    </citation>
    <scope>NUCLEOTIDE SEQUENCE [LARGE SCALE GENOMIC DNA]</scope>
    <source>
        <strain evidence="2 3">CCMP2467</strain>
    </source>
</reference>
<proteinExistence type="predicted"/>
<sequence length="498" mass="54029">MTQAVKLDDWQEDDPSSPVVRTQERLWRVRHLRPLRPPSQLGKPPPVTVKTRSAARLPLSPAALEPEPRPSHLAFGDALRLTLPPLDDDGFAAALCACVRPRAAGDVGPREIAPTDAEREELRLAEDLAASGRRAKDFVAVTAARVPDPDTVACRSAWRVFRCSELDGFPASSRVHYGQHVQFGLLSVDDVSSEILLSCEPPSRGGGLGAPYLIFGRFVDFGYVCQGRRSWNTAFTLVPEHSSAGGYGDPVDLRWGVRIVPIAPFSYLHGPRLMQAVFGGLSNPVGRGCISRSAAVGKDVQELLLHASAPEGEPPDVGWVLERLCLNPAAPRTAAGGDTTFAQWHSLRAVILKRIRRRGEVLAYSIFRKILSKDCLVPDGPISTSRLPTADGSATLAERTLVGESSVLTSLRCDYGVQLGVDDMQLITKHFRPPGTESLWSEPLIDVNALADAIRGETSPGRSRTLQQLYSLLQKQAQRVNAAPDSCPKFRGSEALTP</sequence>